<keyword evidence="2" id="KW-0472">Membrane</keyword>
<organism evidence="3 4">
    <name type="scientific">Aristolochia fimbriata</name>
    <name type="common">White veined hardy Dutchman's pipe vine</name>
    <dbReference type="NCBI Taxonomy" id="158543"/>
    <lineage>
        <taxon>Eukaryota</taxon>
        <taxon>Viridiplantae</taxon>
        <taxon>Streptophyta</taxon>
        <taxon>Embryophyta</taxon>
        <taxon>Tracheophyta</taxon>
        <taxon>Spermatophyta</taxon>
        <taxon>Magnoliopsida</taxon>
        <taxon>Magnoliidae</taxon>
        <taxon>Piperales</taxon>
        <taxon>Aristolochiaceae</taxon>
        <taxon>Aristolochia</taxon>
    </lineage>
</organism>
<proteinExistence type="predicted"/>
<evidence type="ECO:0000256" key="1">
    <source>
        <dbReference type="SAM" id="MobiDB-lite"/>
    </source>
</evidence>
<keyword evidence="2" id="KW-0812">Transmembrane</keyword>
<dbReference type="PANTHER" id="PTHR37254:SF1">
    <property type="entry name" value="OS01G0100500 PROTEIN"/>
    <property type="match status" value="1"/>
</dbReference>
<dbReference type="EMBL" id="JAINDJ010000005">
    <property type="protein sequence ID" value="KAG9447448.1"/>
    <property type="molecule type" value="Genomic_DNA"/>
</dbReference>
<dbReference type="PANTHER" id="PTHR37254">
    <property type="entry name" value="OS01G0100500 PROTEIN"/>
    <property type="match status" value="1"/>
</dbReference>
<feature type="transmembrane region" description="Helical" evidence="2">
    <location>
        <begin position="74"/>
        <end position="94"/>
    </location>
</feature>
<sequence length="623" mass="69685">MAAGSACPPNSFRFNSTLCACNPGYFTEPSGGNCTLFRVSPEEWAFSSGIDYAFKFPTTIFSFDSITKITNSQAVFLEGTFVALLSWLLFCFALRFGKTDGGNSLWFALRWWISRLDFVYSTQHWLDDQKVVRKRKTELGGAFSVASWILFIGLLAALLYQIIAKRKVEVHNVTPTNAPDLNSFVNDMEFNITTISSMSCSHLRGLDTWVTGSPGSVDHRVTPLSTVANYSCHNTSRGPTITLKCNSCKVPLDNNYISWQFVDLPNSPAMAVGFQFNLTAKAHGDNGHIGFVSGTLKNTTNDIERSNTFRGSDVNILQFHLFPRIYHNFHGLKLLQPLFHGFIAGSSILDTSQLRASLQNSEDGLVNTTLHVNFLSDYIVEVNSQNILGPVGFLADLGGLYAFCIALFLYSLLQFEHRIKRLRGEDKVLRDIRSRKRARRRWDKLRKYVMYTYGVYQLEERSNRPASNNWIADSLHRKTTLRGDSVYLDKATDSVSETTTLPEAAHTQEIQLCVSETTPSPSQSSPRLNNDSGLVGTQKKNSYGSVGEEAPQHFVESAYNNASSLPPVPEFMMETGTDISVLQKNLQSLYDYNRHLMERLAATESLLESLCKKPSLPTNTCPT</sequence>
<feature type="region of interest" description="Disordered" evidence="1">
    <location>
        <begin position="515"/>
        <end position="545"/>
    </location>
</feature>
<dbReference type="Proteomes" id="UP000825729">
    <property type="component" value="Unassembled WGS sequence"/>
</dbReference>
<dbReference type="AlphaFoldDB" id="A0AAV7EFB8"/>
<reference evidence="3 4" key="1">
    <citation type="submission" date="2021-07" db="EMBL/GenBank/DDBJ databases">
        <title>The Aristolochia fimbriata genome: insights into angiosperm evolution, floral development and chemical biosynthesis.</title>
        <authorList>
            <person name="Jiao Y."/>
        </authorList>
    </citation>
    <scope>NUCLEOTIDE SEQUENCE [LARGE SCALE GENOMIC DNA]</scope>
    <source>
        <strain evidence="3">IBCAS-2021</strain>
        <tissue evidence="3">Leaf</tissue>
    </source>
</reference>
<feature type="transmembrane region" description="Helical" evidence="2">
    <location>
        <begin position="391"/>
        <end position="413"/>
    </location>
</feature>
<keyword evidence="4" id="KW-1185">Reference proteome</keyword>
<gene>
    <name evidence="3" type="ORF">H6P81_013576</name>
</gene>
<comment type="caution">
    <text evidence="3">The sequence shown here is derived from an EMBL/GenBank/DDBJ whole genome shotgun (WGS) entry which is preliminary data.</text>
</comment>
<feature type="transmembrane region" description="Helical" evidence="2">
    <location>
        <begin position="139"/>
        <end position="163"/>
    </location>
</feature>
<evidence type="ECO:0000256" key="2">
    <source>
        <dbReference type="SAM" id="Phobius"/>
    </source>
</evidence>
<protein>
    <recommendedName>
        <fullName evidence="5">Transmembrane protein</fullName>
    </recommendedName>
</protein>
<evidence type="ECO:0000313" key="3">
    <source>
        <dbReference type="EMBL" id="KAG9447448.1"/>
    </source>
</evidence>
<accession>A0AAV7EFB8</accession>
<name>A0AAV7EFB8_ARIFI</name>
<evidence type="ECO:0008006" key="5">
    <source>
        <dbReference type="Google" id="ProtNLM"/>
    </source>
</evidence>
<evidence type="ECO:0000313" key="4">
    <source>
        <dbReference type="Proteomes" id="UP000825729"/>
    </source>
</evidence>
<keyword evidence="2" id="KW-1133">Transmembrane helix</keyword>